<dbReference type="Proteomes" id="UP000000600">
    <property type="component" value="Unassembled WGS sequence"/>
</dbReference>
<organism evidence="2 3">
    <name type="scientific">Paramecium tetraurelia</name>
    <dbReference type="NCBI Taxonomy" id="5888"/>
    <lineage>
        <taxon>Eukaryota</taxon>
        <taxon>Sar</taxon>
        <taxon>Alveolata</taxon>
        <taxon>Ciliophora</taxon>
        <taxon>Intramacronucleata</taxon>
        <taxon>Oligohymenophorea</taxon>
        <taxon>Peniculida</taxon>
        <taxon>Parameciidae</taxon>
        <taxon>Paramecium</taxon>
    </lineage>
</organism>
<dbReference type="AlphaFoldDB" id="A0CXQ8"/>
<dbReference type="KEGG" id="ptm:GSPATT00011207001"/>
<keyword evidence="3" id="KW-1185">Reference proteome</keyword>
<evidence type="ECO:0000256" key="1">
    <source>
        <dbReference type="SAM" id="MobiDB-lite"/>
    </source>
</evidence>
<feature type="compositionally biased region" description="Low complexity" evidence="1">
    <location>
        <begin position="73"/>
        <end position="84"/>
    </location>
</feature>
<evidence type="ECO:0000313" key="3">
    <source>
        <dbReference type="Proteomes" id="UP000000600"/>
    </source>
</evidence>
<dbReference type="EMBL" id="CT868208">
    <property type="protein sequence ID" value="CAK75575.1"/>
    <property type="molecule type" value="Genomic_DNA"/>
</dbReference>
<dbReference type="GeneID" id="5028757"/>
<dbReference type="InParanoid" id="A0CXQ8"/>
<reference evidence="2 3" key="1">
    <citation type="journal article" date="2006" name="Nature">
        <title>Global trends of whole-genome duplications revealed by the ciliate Paramecium tetraurelia.</title>
        <authorList>
            <consortium name="Genoscope"/>
            <person name="Aury J.-M."/>
            <person name="Jaillon O."/>
            <person name="Duret L."/>
            <person name="Noel B."/>
            <person name="Jubin C."/>
            <person name="Porcel B.M."/>
            <person name="Segurens B."/>
            <person name="Daubin V."/>
            <person name="Anthouard V."/>
            <person name="Aiach N."/>
            <person name="Arnaiz O."/>
            <person name="Billaut A."/>
            <person name="Beisson J."/>
            <person name="Blanc I."/>
            <person name="Bouhouche K."/>
            <person name="Camara F."/>
            <person name="Duharcourt S."/>
            <person name="Guigo R."/>
            <person name="Gogendeau D."/>
            <person name="Katinka M."/>
            <person name="Keller A.-M."/>
            <person name="Kissmehl R."/>
            <person name="Klotz C."/>
            <person name="Koll F."/>
            <person name="Le Moue A."/>
            <person name="Lepere C."/>
            <person name="Malinsky S."/>
            <person name="Nowacki M."/>
            <person name="Nowak J.K."/>
            <person name="Plattner H."/>
            <person name="Poulain J."/>
            <person name="Ruiz F."/>
            <person name="Serrano V."/>
            <person name="Zagulski M."/>
            <person name="Dessen P."/>
            <person name="Betermier M."/>
            <person name="Weissenbach J."/>
            <person name="Scarpelli C."/>
            <person name="Schachter V."/>
            <person name="Sperling L."/>
            <person name="Meyer E."/>
            <person name="Cohen J."/>
            <person name="Wincker P."/>
        </authorList>
    </citation>
    <scope>NUCLEOTIDE SEQUENCE [LARGE SCALE GENOMIC DNA]</scope>
    <source>
        <strain evidence="2 3">Stock d4-2</strain>
    </source>
</reference>
<feature type="compositionally biased region" description="Basic residues" evidence="1">
    <location>
        <begin position="95"/>
        <end position="108"/>
    </location>
</feature>
<evidence type="ECO:0000313" key="2">
    <source>
        <dbReference type="EMBL" id="CAK75575.1"/>
    </source>
</evidence>
<dbReference type="RefSeq" id="XP_001442972.1">
    <property type="nucleotide sequence ID" value="XM_001442935.1"/>
</dbReference>
<proteinExistence type="predicted"/>
<protein>
    <submittedName>
        <fullName evidence="2">Uncharacterized protein</fullName>
    </submittedName>
</protein>
<accession>A0CXQ8</accession>
<feature type="region of interest" description="Disordered" evidence="1">
    <location>
        <begin position="45"/>
        <end position="108"/>
    </location>
</feature>
<dbReference type="HOGENOM" id="CLU_2202137_0_0_1"/>
<name>A0CXQ8_PARTE</name>
<sequence length="108" mass="12536">MRRLMEVLLKDQDILKNNVQNLHIGFNQYKVPALTQIQNQVRKSVVQQPEGESIIQPKILAKDDSKTSKNNKKQNSQSRSQSNKKLGDKINFKLNRTKTSKQILHQKK</sequence>
<gene>
    <name evidence="2" type="ORF">GSPATT00011207001</name>
</gene>